<dbReference type="EMBL" id="MU003496">
    <property type="protein sequence ID" value="KAF2475306.1"/>
    <property type="molecule type" value="Genomic_DNA"/>
</dbReference>
<accession>A0ACB6R7Z8</accession>
<protein>
    <submittedName>
        <fullName evidence="1">Uncharacterized protein</fullName>
    </submittedName>
</protein>
<evidence type="ECO:0000313" key="1">
    <source>
        <dbReference type="EMBL" id="KAF2475306.1"/>
    </source>
</evidence>
<keyword evidence="2" id="KW-1185">Reference proteome</keyword>
<name>A0ACB6R7Z8_9PLEO</name>
<proteinExistence type="predicted"/>
<gene>
    <name evidence="1" type="ORF">BDR25DRAFT_254220</name>
</gene>
<organism evidence="1 2">
    <name type="scientific">Lindgomyces ingoldianus</name>
    <dbReference type="NCBI Taxonomy" id="673940"/>
    <lineage>
        <taxon>Eukaryota</taxon>
        <taxon>Fungi</taxon>
        <taxon>Dikarya</taxon>
        <taxon>Ascomycota</taxon>
        <taxon>Pezizomycotina</taxon>
        <taxon>Dothideomycetes</taxon>
        <taxon>Pleosporomycetidae</taxon>
        <taxon>Pleosporales</taxon>
        <taxon>Lindgomycetaceae</taxon>
        <taxon>Lindgomyces</taxon>
    </lineage>
</organism>
<sequence length="516" mass="58451">MDAAAQQAGLQSLLSLVDEILLCVIEQIDSSQSLRCLAATCSKLQGLTEPFIWRKLLVTQGKHAYNIAQALTSREKRLSYVQDLSICYVQEHETGIEYLNAPLYRMDKLRHLTVESPCPNNNPWRGNEVSFINYCRIDYTALIKASGNPRKPLPVLPMLQSMTLHGHGRGDTRFKFGLNALIFLHPTLRRLAISCSNFESNFSMADIPPNKLKSTPLQSLTFIECNIYLDLLEVVLSLPRALKELSIGERLYVFVLCSPSGAPRTTDTRFLDILQKQADSLERLTHIGGTRCSLFEYDSRGSAKLRNLRNLQHLELGLESHLCKYLDQHGCPDSLKTLKLSDQSWTCARDSSYSQHFTRVMRNARLLVQKTSKAFELDICAAHNSLTHCCPLDRIPTLWRLHAFRKPVYEIGAVLKARGSRFRIFGQTFRDQVTYIPPYLHGEDRPIEVLMYDSNEVWIFNGRNFQIVDDETLGKTDHLDNEALQLPVAFSDEDFESAIAEAIAELHSGVGYALQG</sequence>
<comment type="caution">
    <text evidence="1">The sequence shown here is derived from an EMBL/GenBank/DDBJ whole genome shotgun (WGS) entry which is preliminary data.</text>
</comment>
<evidence type="ECO:0000313" key="2">
    <source>
        <dbReference type="Proteomes" id="UP000799755"/>
    </source>
</evidence>
<dbReference type="Proteomes" id="UP000799755">
    <property type="component" value="Unassembled WGS sequence"/>
</dbReference>
<reference evidence="1" key="1">
    <citation type="journal article" date="2020" name="Stud. Mycol.">
        <title>101 Dothideomycetes genomes: a test case for predicting lifestyles and emergence of pathogens.</title>
        <authorList>
            <person name="Haridas S."/>
            <person name="Albert R."/>
            <person name="Binder M."/>
            <person name="Bloem J."/>
            <person name="Labutti K."/>
            <person name="Salamov A."/>
            <person name="Andreopoulos B."/>
            <person name="Baker S."/>
            <person name="Barry K."/>
            <person name="Bills G."/>
            <person name="Bluhm B."/>
            <person name="Cannon C."/>
            <person name="Castanera R."/>
            <person name="Culley D."/>
            <person name="Daum C."/>
            <person name="Ezra D."/>
            <person name="Gonzalez J."/>
            <person name="Henrissat B."/>
            <person name="Kuo A."/>
            <person name="Liang C."/>
            <person name="Lipzen A."/>
            <person name="Lutzoni F."/>
            <person name="Magnuson J."/>
            <person name="Mondo S."/>
            <person name="Nolan M."/>
            <person name="Ohm R."/>
            <person name="Pangilinan J."/>
            <person name="Park H.-J."/>
            <person name="Ramirez L."/>
            <person name="Alfaro M."/>
            <person name="Sun H."/>
            <person name="Tritt A."/>
            <person name="Yoshinaga Y."/>
            <person name="Zwiers L.-H."/>
            <person name="Turgeon B."/>
            <person name="Goodwin S."/>
            <person name="Spatafora J."/>
            <person name="Crous P."/>
            <person name="Grigoriev I."/>
        </authorList>
    </citation>
    <scope>NUCLEOTIDE SEQUENCE</scope>
    <source>
        <strain evidence="1">ATCC 200398</strain>
    </source>
</reference>